<protein>
    <recommendedName>
        <fullName evidence="7">Ribosomal RNA small subunit methyltransferase A</fullName>
        <ecNumber evidence="7">2.1.1.182</ecNumber>
    </recommendedName>
    <alternativeName>
        <fullName evidence="7">16S rRNA (adenine(1518)-N(6)/adenine(1519)-N(6))-dimethyltransferase</fullName>
    </alternativeName>
    <alternativeName>
        <fullName evidence="7">16S rRNA dimethyladenosine transferase</fullName>
    </alternativeName>
    <alternativeName>
        <fullName evidence="7">16S rRNA dimethylase</fullName>
    </alternativeName>
    <alternativeName>
        <fullName evidence="7">S-adenosylmethionine-6-N', N'-adenosyl(rRNA) dimethyltransferase</fullName>
    </alternativeName>
</protein>
<dbReference type="InterPro" id="IPR020596">
    <property type="entry name" value="rRNA_Ade_Mease_Trfase_CS"/>
</dbReference>
<evidence type="ECO:0000259" key="9">
    <source>
        <dbReference type="SMART" id="SM00650"/>
    </source>
</evidence>
<dbReference type="PANTHER" id="PTHR11727:SF7">
    <property type="entry name" value="DIMETHYLADENOSINE TRANSFERASE-RELATED"/>
    <property type="match status" value="1"/>
</dbReference>
<proteinExistence type="inferred from homology"/>
<dbReference type="PROSITE" id="PS01131">
    <property type="entry name" value="RRNA_A_DIMETH"/>
    <property type="match status" value="1"/>
</dbReference>
<evidence type="ECO:0000256" key="2">
    <source>
        <dbReference type="ARBA" id="ARBA00022552"/>
    </source>
</evidence>
<evidence type="ECO:0000256" key="3">
    <source>
        <dbReference type="ARBA" id="ARBA00022603"/>
    </source>
</evidence>
<feature type="binding site" evidence="7 8">
    <location>
        <position position="59"/>
    </location>
    <ligand>
        <name>S-adenosyl-L-methionine</name>
        <dbReference type="ChEBI" id="CHEBI:59789"/>
    </ligand>
</feature>
<dbReference type="CDD" id="cd02440">
    <property type="entry name" value="AdoMet_MTases"/>
    <property type="match status" value="1"/>
</dbReference>
<accession>A0A0G0FGU0</accession>
<evidence type="ECO:0000256" key="5">
    <source>
        <dbReference type="ARBA" id="ARBA00022691"/>
    </source>
</evidence>
<dbReference type="PANTHER" id="PTHR11727">
    <property type="entry name" value="DIMETHYLADENOSINE TRANSFERASE"/>
    <property type="match status" value="1"/>
</dbReference>
<dbReference type="EMBL" id="LBSM01000006">
    <property type="protein sequence ID" value="KKQ18293.1"/>
    <property type="molecule type" value="Genomic_DNA"/>
</dbReference>
<dbReference type="PATRIC" id="fig|1618331.3.peg.433"/>
<dbReference type="Proteomes" id="UP000034508">
    <property type="component" value="Unassembled WGS sequence"/>
</dbReference>
<sequence>MFKQKKSLGQNFLINDKIIPDIIDVSKIKKSDTVIEVGPGLGILTKALIDTGAKIYVIEKDFELVEMLRKAFGKNKNLTIIHQDALLFNIDVMIASLRAGAKQSKKITYKVVANLPFNIASPLIRKFLENENQPELMVVMVQKEVAEKIVAQPGNSERGILTLAVEFYAKAEIIQNVSKSSFRPQPKVDAAILKITPYPHTGYADMVEQVDSQLFFKIVKAGFASKRRQIHNSLSATLRLEKDKVADILKQAKIEPQLRAEDLTLKQWLALYNVLKNIF</sequence>
<organism evidence="10 11">
    <name type="scientific">Berkelbacteria bacterium GW2011_GWA1_36_9</name>
    <dbReference type="NCBI Taxonomy" id="1618331"/>
    <lineage>
        <taxon>Bacteria</taxon>
        <taxon>Candidatus Berkelbacteria</taxon>
    </lineage>
</organism>
<dbReference type="GO" id="GO:0052908">
    <property type="term" value="F:16S rRNA (adenine(1518)-N(6)/adenine(1519)-N(6))-dimethyltransferase activity"/>
    <property type="evidence" value="ECO:0007669"/>
    <property type="project" value="UniProtKB-EC"/>
</dbReference>
<comment type="caution">
    <text evidence="10">The sequence shown here is derived from an EMBL/GenBank/DDBJ whole genome shotgun (WGS) entry which is preliminary data.</text>
</comment>
<evidence type="ECO:0000313" key="11">
    <source>
        <dbReference type="Proteomes" id="UP000034508"/>
    </source>
</evidence>
<keyword evidence="1 7" id="KW-0963">Cytoplasm</keyword>
<keyword evidence="4 7" id="KW-0808">Transferase</keyword>
<dbReference type="InterPro" id="IPR001737">
    <property type="entry name" value="KsgA/Erm"/>
</dbReference>
<dbReference type="InterPro" id="IPR029063">
    <property type="entry name" value="SAM-dependent_MTases_sf"/>
</dbReference>
<dbReference type="SUPFAM" id="SSF53335">
    <property type="entry name" value="S-adenosyl-L-methionine-dependent methyltransferases"/>
    <property type="match status" value="1"/>
</dbReference>
<dbReference type="EC" id="2.1.1.182" evidence="7"/>
<comment type="function">
    <text evidence="7">Specifically dimethylates two adjacent adenosines (A1518 and A1519) in the loop of a conserved hairpin near the 3'-end of 16S rRNA in the 30S particle. May play a critical role in biogenesis of 30S subunits.</text>
</comment>
<feature type="binding site" evidence="7 8">
    <location>
        <position position="11"/>
    </location>
    <ligand>
        <name>S-adenosyl-L-methionine</name>
        <dbReference type="ChEBI" id="CHEBI:59789"/>
    </ligand>
</feature>
<dbReference type="Gene3D" id="1.10.8.100">
    <property type="entry name" value="Ribosomal RNA adenine dimethylase-like, domain 2"/>
    <property type="match status" value="1"/>
</dbReference>
<name>A0A0G0FGU0_9BACT</name>
<evidence type="ECO:0000256" key="8">
    <source>
        <dbReference type="PROSITE-ProRule" id="PRU01026"/>
    </source>
</evidence>
<evidence type="ECO:0000313" key="10">
    <source>
        <dbReference type="EMBL" id="KKQ18293.1"/>
    </source>
</evidence>
<keyword evidence="6 7" id="KW-0694">RNA-binding</keyword>
<evidence type="ECO:0000256" key="7">
    <source>
        <dbReference type="HAMAP-Rule" id="MF_00607"/>
    </source>
</evidence>
<feature type="domain" description="Ribosomal RNA adenine methylase transferase N-terminal" evidence="9">
    <location>
        <begin position="18"/>
        <end position="199"/>
    </location>
</feature>
<keyword evidence="5 7" id="KW-0949">S-adenosyl-L-methionine</keyword>
<dbReference type="InterPro" id="IPR023165">
    <property type="entry name" value="rRNA_Ade_diMease-like_C"/>
</dbReference>
<dbReference type="InterPro" id="IPR020598">
    <property type="entry name" value="rRNA_Ade_methylase_Trfase_N"/>
</dbReference>
<comment type="catalytic activity">
    <reaction evidence="7">
        <text>adenosine(1518)/adenosine(1519) in 16S rRNA + 4 S-adenosyl-L-methionine = N(6)-dimethyladenosine(1518)/N(6)-dimethyladenosine(1519) in 16S rRNA + 4 S-adenosyl-L-homocysteine + 4 H(+)</text>
        <dbReference type="Rhea" id="RHEA:19609"/>
        <dbReference type="Rhea" id="RHEA-COMP:10232"/>
        <dbReference type="Rhea" id="RHEA-COMP:10233"/>
        <dbReference type="ChEBI" id="CHEBI:15378"/>
        <dbReference type="ChEBI" id="CHEBI:57856"/>
        <dbReference type="ChEBI" id="CHEBI:59789"/>
        <dbReference type="ChEBI" id="CHEBI:74411"/>
        <dbReference type="ChEBI" id="CHEBI:74493"/>
        <dbReference type="EC" id="2.1.1.182"/>
    </reaction>
</comment>
<evidence type="ECO:0000256" key="4">
    <source>
        <dbReference type="ARBA" id="ARBA00022679"/>
    </source>
</evidence>
<comment type="subcellular location">
    <subcellularLocation>
        <location evidence="7">Cytoplasm</location>
    </subcellularLocation>
</comment>
<dbReference type="NCBIfam" id="TIGR00755">
    <property type="entry name" value="ksgA"/>
    <property type="match status" value="1"/>
</dbReference>
<dbReference type="GO" id="GO:0003723">
    <property type="term" value="F:RNA binding"/>
    <property type="evidence" value="ECO:0007669"/>
    <property type="project" value="UniProtKB-UniRule"/>
</dbReference>
<dbReference type="Gene3D" id="3.40.50.150">
    <property type="entry name" value="Vaccinia Virus protein VP39"/>
    <property type="match status" value="1"/>
</dbReference>
<gene>
    <name evidence="7" type="primary">rsmA</name>
    <name evidence="7" type="synonym">ksgA</name>
    <name evidence="10" type="ORF">US31_C0006G0024</name>
</gene>
<dbReference type="AlphaFoldDB" id="A0A0G0FGU0"/>
<evidence type="ECO:0000256" key="6">
    <source>
        <dbReference type="ARBA" id="ARBA00022884"/>
    </source>
</evidence>
<dbReference type="HAMAP" id="MF_00607">
    <property type="entry name" value="16SrRNA_methyltr_A"/>
    <property type="match status" value="1"/>
</dbReference>
<feature type="binding site" evidence="7 8">
    <location>
        <position position="38"/>
    </location>
    <ligand>
        <name>S-adenosyl-L-methionine</name>
        <dbReference type="ChEBI" id="CHEBI:59789"/>
    </ligand>
</feature>
<evidence type="ECO:0000256" key="1">
    <source>
        <dbReference type="ARBA" id="ARBA00022490"/>
    </source>
</evidence>
<dbReference type="InterPro" id="IPR011530">
    <property type="entry name" value="rRNA_adenine_dimethylase"/>
</dbReference>
<keyword evidence="3 7" id="KW-0489">Methyltransferase</keyword>
<feature type="binding site" evidence="7 8">
    <location>
        <position position="84"/>
    </location>
    <ligand>
        <name>S-adenosyl-L-methionine</name>
        <dbReference type="ChEBI" id="CHEBI:59789"/>
    </ligand>
</feature>
<feature type="binding site" evidence="7 8">
    <location>
        <position position="114"/>
    </location>
    <ligand>
        <name>S-adenosyl-L-methionine</name>
        <dbReference type="ChEBI" id="CHEBI:59789"/>
    </ligand>
</feature>
<feature type="binding site" evidence="7 8">
    <location>
        <position position="13"/>
    </location>
    <ligand>
        <name>S-adenosyl-L-methionine</name>
        <dbReference type="ChEBI" id="CHEBI:59789"/>
    </ligand>
</feature>
<comment type="similarity">
    <text evidence="7">Belongs to the class I-like SAM-binding methyltransferase superfamily. rRNA adenine N(6)-methyltransferase family. RsmA subfamily.</text>
</comment>
<reference evidence="10 11" key="1">
    <citation type="journal article" date="2015" name="Nature">
        <title>rRNA introns, odd ribosomes, and small enigmatic genomes across a large radiation of phyla.</title>
        <authorList>
            <person name="Brown C.T."/>
            <person name="Hug L.A."/>
            <person name="Thomas B.C."/>
            <person name="Sharon I."/>
            <person name="Castelle C.J."/>
            <person name="Singh A."/>
            <person name="Wilkins M.J."/>
            <person name="Williams K.H."/>
            <person name="Banfield J.F."/>
        </authorList>
    </citation>
    <scope>NUCLEOTIDE SEQUENCE [LARGE SCALE GENOMIC DNA]</scope>
</reference>
<keyword evidence="2 7" id="KW-0698">rRNA processing</keyword>
<dbReference type="Pfam" id="PF00398">
    <property type="entry name" value="RrnaAD"/>
    <property type="match status" value="1"/>
</dbReference>
<dbReference type="GO" id="GO:0005829">
    <property type="term" value="C:cytosol"/>
    <property type="evidence" value="ECO:0007669"/>
    <property type="project" value="TreeGrafter"/>
</dbReference>
<dbReference type="PROSITE" id="PS51689">
    <property type="entry name" value="SAM_RNA_A_N6_MT"/>
    <property type="match status" value="1"/>
</dbReference>
<dbReference type="SMART" id="SM00650">
    <property type="entry name" value="rADc"/>
    <property type="match status" value="1"/>
</dbReference>